<dbReference type="RefSeq" id="WP_236986610.1">
    <property type="nucleotide sequence ID" value="NZ_AP023086.1"/>
</dbReference>
<dbReference type="InterPro" id="IPR032092">
    <property type="entry name" value="PilW"/>
</dbReference>
<evidence type="ECO:0000313" key="3">
    <source>
        <dbReference type="Proteomes" id="UP001320119"/>
    </source>
</evidence>
<sequence>MTPSKTQARQSIKGFTIISLMIAILLSSVLMAGLISVFSSNQNASRLMFDFGSLQEGVRTGNEILEVSLRQAGHFGGVKSADISAHASLAITGSGSCNKDWITDTSTPIRGFDGAAAIGSVSGLPNNCIASDEYVAGTDVLSIKYASTMDMTSIGSVDGSNVYIRTIVGSSASTLGEIFKGSDGTTIGDATDPVGTYNYRYASELYYVRACSHKVDGACKDDVPSLVRFQLDGTTFTEQLLVEGVEQFQVEFGIDADGNFTADNYLSPASITDWQRVVSVRYSLVVRGNSADKTMLDTKTYTLAGEVNYTPTGDDQAYHRRAYTKVVQLRNMIRG</sequence>
<dbReference type="Proteomes" id="UP001320119">
    <property type="component" value="Chromosome"/>
</dbReference>
<organism evidence="2 3">
    <name type="scientific">Marinagarivorans cellulosilyticus</name>
    <dbReference type="NCBI Taxonomy" id="2721545"/>
    <lineage>
        <taxon>Bacteria</taxon>
        <taxon>Pseudomonadati</taxon>
        <taxon>Pseudomonadota</taxon>
        <taxon>Gammaproteobacteria</taxon>
        <taxon>Cellvibrionales</taxon>
        <taxon>Cellvibrionaceae</taxon>
        <taxon>Marinagarivorans</taxon>
    </lineage>
</organism>
<proteinExistence type="predicted"/>
<evidence type="ECO:0000313" key="2">
    <source>
        <dbReference type="EMBL" id="BCD97135.1"/>
    </source>
</evidence>
<dbReference type="Pfam" id="PF07963">
    <property type="entry name" value="N_methyl"/>
    <property type="match status" value="1"/>
</dbReference>
<dbReference type="KEGG" id="marq:MARGE09_P1336"/>
<keyword evidence="1" id="KW-0472">Membrane</keyword>
<gene>
    <name evidence="2" type="ORF">MARGE09_P1336</name>
</gene>
<dbReference type="GO" id="GO:0043683">
    <property type="term" value="P:type IV pilus assembly"/>
    <property type="evidence" value="ECO:0007669"/>
    <property type="project" value="InterPro"/>
</dbReference>
<dbReference type="EMBL" id="AP023086">
    <property type="protein sequence ID" value="BCD97135.1"/>
    <property type="molecule type" value="Genomic_DNA"/>
</dbReference>
<evidence type="ECO:0000256" key="1">
    <source>
        <dbReference type="SAM" id="Phobius"/>
    </source>
</evidence>
<keyword evidence="3" id="KW-1185">Reference proteome</keyword>
<feature type="transmembrane region" description="Helical" evidence="1">
    <location>
        <begin position="12"/>
        <end position="38"/>
    </location>
</feature>
<dbReference type="Pfam" id="PF16074">
    <property type="entry name" value="PilW"/>
    <property type="match status" value="1"/>
</dbReference>
<keyword evidence="1" id="KW-0812">Transmembrane</keyword>
<name>A0AAN1WGF0_9GAMM</name>
<keyword evidence="1" id="KW-1133">Transmembrane helix</keyword>
<accession>A0AAN1WGF0</accession>
<dbReference type="AlphaFoldDB" id="A0AAN1WGF0"/>
<reference evidence="2 3" key="1">
    <citation type="journal article" date="2022" name="IScience">
        <title>An ultrasensitive nanofiber-based assay for enzymatic hydrolysis and deep-sea microbial degradation of cellulose.</title>
        <authorList>
            <person name="Tsudome M."/>
            <person name="Tachioka M."/>
            <person name="Miyazaki M."/>
            <person name="Uchimura K."/>
            <person name="Tsuda M."/>
            <person name="Takaki Y."/>
            <person name="Deguchi S."/>
        </authorList>
    </citation>
    <scope>NUCLEOTIDE SEQUENCE [LARGE SCALE GENOMIC DNA]</scope>
    <source>
        <strain evidence="2 3">GE09</strain>
    </source>
</reference>
<dbReference type="InterPro" id="IPR012902">
    <property type="entry name" value="N_methyl_site"/>
</dbReference>
<protein>
    <submittedName>
        <fullName evidence="2">Type IV pilus assembly protein PilW</fullName>
    </submittedName>
</protein>